<sequence>MPQPMDDRHTGYFGYGSLVNSRTRSGGAGRRSFVQGWIRQWRHCSLLNGHKCCALTVAPRDGVILSGVFVADSDDGLAKIDEREEGYSRERVSVSLERAPRKPEIIPGFLYLSEPPYRRAGDDEYPIWRTYLDCVLAGYLRTFGVAGAEDFVRTTEGWDCPIVDDRSAPLYPRADVLTETEAQIINRILTEHGIL</sequence>
<dbReference type="Proteomes" id="UP000287394">
    <property type="component" value="Chromosome"/>
</dbReference>
<evidence type="ECO:0000313" key="2">
    <source>
        <dbReference type="Proteomes" id="UP000287394"/>
    </source>
</evidence>
<dbReference type="SUPFAM" id="SSF110857">
    <property type="entry name" value="Gamma-glutamyl cyclotransferase-like"/>
    <property type="match status" value="1"/>
</dbReference>
<accession>A0A402CS79</accession>
<gene>
    <name evidence="1" type="ORF">CCAX7_003260</name>
</gene>
<dbReference type="KEGG" id="ccot:CCAX7_003260"/>
<organism evidence="1 2">
    <name type="scientific">Capsulimonas corticalis</name>
    <dbReference type="NCBI Taxonomy" id="2219043"/>
    <lineage>
        <taxon>Bacteria</taxon>
        <taxon>Bacillati</taxon>
        <taxon>Armatimonadota</taxon>
        <taxon>Armatimonadia</taxon>
        <taxon>Capsulimonadales</taxon>
        <taxon>Capsulimonadaceae</taxon>
        <taxon>Capsulimonas</taxon>
    </lineage>
</organism>
<name>A0A402CS79_9BACT</name>
<dbReference type="InterPro" id="IPR013024">
    <property type="entry name" value="GGCT-like"/>
</dbReference>
<dbReference type="Gene3D" id="3.10.490.10">
    <property type="entry name" value="Gamma-glutamyl cyclotransferase-like"/>
    <property type="match status" value="1"/>
</dbReference>
<dbReference type="OrthoDB" id="5567366at2"/>
<dbReference type="EMBL" id="AP025739">
    <property type="protein sequence ID" value="BDI28275.1"/>
    <property type="molecule type" value="Genomic_DNA"/>
</dbReference>
<evidence type="ECO:0000313" key="1">
    <source>
        <dbReference type="EMBL" id="BDI28275.1"/>
    </source>
</evidence>
<reference evidence="1 2" key="1">
    <citation type="journal article" date="2019" name="Int. J. Syst. Evol. Microbiol.">
        <title>Capsulimonas corticalis gen. nov., sp. nov., an aerobic capsulated bacterium, of a novel bacterial order, Capsulimonadales ord. nov., of the class Armatimonadia of the phylum Armatimonadetes.</title>
        <authorList>
            <person name="Li J."/>
            <person name="Kudo C."/>
            <person name="Tonouchi A."/>
        </authorList>
    </citation>
    <scope>NUCLEOTIDE SEQUENCE [LARGE SCALE GENOMIC DNA]</scope>
    <source>
        <strain evidence="1 2">AX-7</strain>
    </source>
</reference>
<keyword evidence="2" id="KW-1185">Reference proteome</keyword>
<dbReference type="CDD" id="cd06661">
    <property type="entry name" value="GGCT_like"/>
    <property type="match status" value="1"/>
</dbReference>
<protein>
    <submittedName>
        <fullName evidence="1">Gamma-glutamylcyclotransferase</fullName>
    </submittedName>
</protein>
<dbReference type="InterPro" id="IPR036568">
    <property type="entry name" value="GGCT-like_sf"/>
</dbReference>
<dbReference type="AlphaFoldDB" id="A0A402CS79"/>
<proteinExistence type="predicted"/>
<dbReference type="RefSeq" id="WP_119320217.1">
    <property type="nucleotide sequence ID" value="NZ_AP025739.1"/>
</dbReference>